<dbReference type="GO" id="GO:0031012">
    <property type="term" value="C:extracellular matrix"/>
    <property type="evidence" value="ECO:0007669"/>
    <property type="project" value="TreeGrafter"/>
</dbReference>
<comment type="caution">
    <text evidence="2">The sequence shown here is derived from an EMBL/GenBank/DDBJ whole genome shotgun (WGS) entry which is preliminary data.</text>
</comment>
<organism evidence="2 3">
    <name type="scientific">Mycteria americana</name>
    <name type="common">Wood stork</name>
    <dbReference type="NCBI Taxonomy" id="33587"/>
    <lineage>
        <taxon>Eukaryota</taxon>
        <taxon>Metazoa</taxon>
        <taxon>Chordata</taxon>
        <taxon>Craniata</taxon>
        <taxon>Vertebrata</taxon>
        <taxon>Euteleostomi</taxon>
        <taxon>Archelosauria</taxon>
        <taxon>Archosauria</taxon>
        <taxon>Dinosauria</taxon>
        <taxon>Saurischia</taxon>
        <taxon>Theropoda</taxon>
        <taxon>Coelurosauria</taxon>
        <taxon>Aves</taxon>
        <taxon>Neognathae</taxon>
        <taxon>Neoaves</taxon>
        <taxon>Aequornithes</taxon>
        <taxon>Ciconiiformes</taxon>
        <taxon>Ciconiidae</taxon>
        <taxon>Mycteria</taxon>
    </lineage>
</organism>
<dbReference type="Proteomes" id="UP001333110">
    <property type="component" value="Unassembled WGS sequence"/>
</dbReference>
<dbReference type="GO" id="GO:0061343">
    <property type="term" value="P:cell adhesion involved in heart morphogenesis"/>
    <property type="evidence" value="ECO:0007669"/>
    <property type="project" value="TreeGrafter"/>
</dbReference>
<feature type="compositionally biased region" description="Polar residues" evidence="1">
    <location>
        <begin position="33"/>
        <end position="44"/>
    </location>
</feature>
<evidence type="ECO:0000256" key="1">
    <source>
        <dbReference type="SAM" id="MobiDB-lite"/>
    </source>
</evidence>
<proteinExistence type="predicted"/>
<dbReference type="EMBL" id="JAUNZN010000002">
    <property type="protein sequence ID" value="KAK4827982.1"/>
    <property type="molecule type" value="Genomic_DNA"/>
</dbReference>
<accession>A0AAN7NM77</accession>
<evidence type="ECO:0008006" key="4">
    <source>
        <dbReference type="Google" id="ProtNLM"/>
    </source>
</evidence>
<dbReference type="AlphaFoldDB" id="A0AAN7NM77"/>
<feature type="region of interest" description="Disordered" evidence="1">
    <location>
        <begin position="1"/>
        <end position="48"/>
    </location>
</feature>
<gene>
    <name evidence="2" type="ORF">QYF61_022684</name>
</gene>
<evidence type="ECO:0000313" key="2">
    <source>
        <dbReference type="EMBL" id="KAK4827982.1"/>
    </source>
</evidence>
<dbReference type="GO" id="GO:0007508">
    <property type="term" value="P:larval heart development"/>
    <property type="evidence" value="ECO:0007669"/>
    <property type="project" value="TreeGrafter"/>
</dbReference>
<sequence>MKKTEPDSSQWYPGKEQEGMGINRNIRRANGRTPLNQTKSNQRSWEPGEVPADWKLASVIPIYKKGVRQDPWNYRPVSLTSVPGKIMEKIILSTTERHLKSNAIIRHTQHGFTKE</sequence>
<keyword evidence="3" id="KW-1185">Reference proteome</keyword>
<protein>
    <recommendedName>
        <fullName evidence="4">Reverse transcriptase domain-containing protein</fullName>
    </recommendedName>
</protein>
<dbReference type="PANTHER" id="PTHR33395:SF22">
    <property type="entry name" value="REVERSE TRANSCRIPTASE DOMAIN-CONTAINING PROTEIN"/>
    <property type="match status" value="1"/>
</dbReference>
<name>A0AAN7NM77_MYCAM</name>
<reference evidence="2 3" key="1">
    <citation type="journal article" date="2023" name="J. Hered.">
        <title>Chromosome-level genome of the wood stork (Mycteria americana) provides insight into avian chromosome evolution.</title>
        <authorList>
            <person name="Flamio R. Jr."/>
            <person name="Ramstad K.M."/>
        </authorList>
    </citation>
    <scope>NUCLEOTIDE SEQUENCE [LARGE SCALE GENOMIC DNA]</scope>
    <source>
        <strain evidence="2">JAX WOST 10</strain>
    </source>
</reference>
<evidence type="ECO:0000313" key="3">
    <source>
        <dbReference type="Proteomes" id="UP001333110"/>
    </source>
</evidence>
<dbReference type="PANTHER" id="PTHR33395">
    <property type="entry name" value="TRANSCRIPTASE, PUTATIVE-RELATED-RELATED"/>
    <property type="match status" value="1"/>
</dbReference>